<proteinExistence type="predicted"/>
<evidence type="ECO:0000313" key="2">
    <source>
        <dbReference type="EMBL" id="VTP62305.1"/>
    </source>
</evidence>
<feature type="signal peptide" evidence="1">
    <location>
        <begin position="1"/>
        <end position="21"/>
    </location>
</feature>
<organism evidence="2 3">
    <name type="scientific">Serratia rubidaea</name>
    <name type="common">Serratia marinorubra</name>
    <dbReference type="NCBI Taxonomy" id="61652"/>
    <lineage>
        <taxon>Bacteria</taxon>
        <taxon>Pseudomonadati</taxon>
        <taxon>Pseudomonadota</taxon>
        <taxon>Gammaproteobacteria</taxon>
        <taxon>Enterobacterales</taxon>
        <taxon>Yersiniaceae</taxon>
        <taxon>Serratia</taxon>
    </lineage>
</organism>
<name>A0A4U9HF42_SERRU</name>
<evidence type="ECO:0000256" key="1">
    <source>
        <dbReference type="SAM" id="SignalP"/>
    </source>
</evidence>
<gene>
    <name evidence="2" type="ORF">NCTC12971_02567</name>
</gene>
<evidence type="ECO:0000313" key="3">
    <source>
        <dbReference type="Proteomes" id="UP000307968"/>
    </source>
</evidence>
<feature type="chain" id="PRO_5020757176" evidence="1">
    <location>
        <begin position="22"/>
        <end position="59"/>
    </location>
</feature>
<dbReference type="AlphaFoldDB" id="A0A4U9HF42"/>
<sequence length="59" mass="6229">MKNSAFTGLLSMMILSAPALAANSGVSFSHKDWEVVCDNTLTCRAAGTVPVRERAVPCC</sequence>
<reference evidence="2 3" key="1">
    <citation type="submission" date="2019-05" db="EMBL/GenBank/DDBJ databases">
        <authorList>
            <consortium name="Pathogen Informatics"/>
        </authorList>
    </citation>
    <scope>NUCLEOTIDE SEQUENCE [LARGE SCALE GENOMIC DNA]</scope>
    <source>
        <strain evidence="2 3">NCTC12971</strain>
    </source>
</reference>
<dbReference type="EMBL" id="LR590463">
    <property type="protein sequence ID" value="VTP62305.1"/>
    <property type="molecule type" value="Genomic_DNA"/>
</dbReference>
<accession>A0A4U9HF42</accession>
<protein>
    <submittedName>
        <fullName evidence="2">Protein of uncharacterized function (DUF1176)</fullName>
    </submittedName>
</protein>
<keyword evidence="1" id="KW-0732">Signal</keyword>
<dbReference type="Proteomes" id="UP000307968">
    <property type="component" value="Chromosome"/>
</dbReference>